<name>A0ABS8V905_DATST</name>
<accession>A0ABS8V905</accession>
<comment type="caution">
    <text evidence="1">The sequence shown here is derived from an EMBL/GenBank/DDBJ whole genome shotgun (WGS) entry which is preliminary data.</text>
</comment>
<keyword evidence="2" id="KW-1185">Reference proteome</keyword>
<gene>
    <name evidence="1" type="ORF">HAX54_031305</name>
</gene>
<organism evidence="1 2">
    <name type="scientific">Datura stramonium</name>
    <name type="common">Jimsonweed</name>
    <name type="synonym">Common thornapple</name>
    <dbReference type="NCBI Taxonomy" id="4076"/>
    <lineage>
        <taxon>Eukaryota</taxon>
        <taxon>Viridiplantae</taxon>
        <taxon>Streptophyta</taxon>
        <taxon>Embryophyta</taxon>
        <taxon>Tracheophyta</taxon>
        <taxon>Spermatophyta</taxon>
        <taxon>Magnoliopsida</taxon>
        <taxon>eudicotyledons</taxon>
        <taxon>Gunneridae</taxon>
        <taxon>Pentapetalae</taxon>
        <taxon>asterids</taxon>
        <taxon>lamiids</taxon>
        <taxon>Solanales</taxon>
        <taxon>Solanaceae</taxon>
        <taxon>Solanoideae</taxon>
        <taxon>Datureae</taxon>
        <taxon>Datura</taxon>
    </lineage>
</organism>
<dbReference type="EMBL" id="JACEIK010003959">
    <property type="protein sequence ID" value="MCD9643670.1"/>
    <property type="molecule type" value="Genomic_DNA"/>
</dbReference>
<reference evidence="1 2" key="1">
    <citation type="journal article" date="2021" name="BMC Genomics">
        <title>Datura genome reveals duplications of psychoactive alkaloid biosynthetic genes and high mutation rate following tissue culture.</title>
        <authorList>
            <person name="Rajewski A."/>
            <person name="Carter-House D."/>
            <person name="Stajich J."/>
            <person name="Litt A."/>
        </authorList>
    </citation>
    <scope>NUCLEOTIDE SEQUENCE [LARGE SCALE GENOMIC DNA]</scope>
    <source>
        <strain evidence="1">AR-01</strain>
    </source>
</reference>
<dbReference type="Proteomes" id="UP000823775">
    <property type="component" value="Unassembled WGS sequence"/>
</dbReference>
<evidence type="ECO:0000313" key="2">
    <source>
        <dbReference type="Proteomes" id="UP000823775"/>
    </source>
</evidence>
<protein>
    <submittedName>
        <fullName evidence="1">Uncharacterized protein</fullName>
    </submittedName>
</protein>
<evidence type="ECO:0000313" key="1">
    <source>
        <dbReference type="EMBL" id="MCD9643670.1"/>
    </source>
</evidence>
<sequence length="68" mass="7423">MRREKKKAVASRGLGFGYAVGEEKERERGEWRLGRCGGVLWAFGASAGGVGVREKKVKGLVISVGWEE</sequence>
<proteinExistence type="predicted"/>